<keyword evidence="4" id="KW-1185">Reference proteome</keyword>
<keyword evidence="1" id="KW-0560">Oxidoreductase</keyword>
<dbReference type="InterPro" id="IPR006076">
    <property type="entry name" value="FAD-dep_OxRdtase"/>
</dbReference>
<evidence type="ECO:0000313" key="4">
    <source>
        <dbReference type="Proteomes" id="UP001515683"/>
    </source>
</evidence>
<sequence length="355" mass="39490">MKNVVIIGGGVIGSAIFHHLSKYGNNKVTLIEKDEVGQQGATSVSGGILRCFHNSLSLTSEANYGLNFYRDIAQKENFPGNFIQTGCVYPVHTQSDFDYVKELAIKYKSIINIEIFDSDRVQELMPFINWSNYQGAVFEPDAGYLCPRAASQFFIDEGSNAENTVINKTKCLRIVRQYRNVIGVETTAGFIPADIVIVAAGAWSGRLAEDSDITLPASLRVKAIQMASVQSNVLRENVIPAFLDEVTGAYGRGAQEGGLMFGASYNMWDIDPNDFPTHDELQHEIIMKECKRLFNLPDIDSCQQIRMFDCYTDNDRPLVCSSDTRGLFWATGFSGGGFKFAPYVAERIFEIINRS</sequence>
<gene>
    <name evidence="3" type="ORF">F3J40_17730</name>
</gene>
<protein>
    <submittedName>
        <fullName evidence="3">FAD-binding oxidoreductase</fullName>
    </submittedName>
</protein>
<dbReference type="PANTHER" id="PTHR13847">
    <property type="entry name" value="SARCOSINE DEHYDROGENASE-RELATED"/>
    <property type="match status" value="1"/>
</dbReference>
<proteinExistence type="predicted"/>
<evidence type="ECO:0000256" key="1">
    <source>
        <dbReference type="ARBA" id="ARBA00023002"/>
    </source>
</evidence>
<accession>A0ABX0RDK5</accession>
<feature type="domain" description="FAD dependent oxidoreductase" evidence="2">
    <location>
        <begin position="4"/>
        <end position="348"/>
    </location>
</feature>
<dbReference type="InterPro" id="IPR036188">
    <property type="entry name" value="FAD/NAD-bd_sf"/>
</dbReference>
<dbReference type="Pfam" id="PF01266">
    <property type="entry name" value="DAO"/>
    <property type="match status" value="1"/>
</dbReference>
<organism evidence="3 4">
    <name type="scientific">Candidatus Pantoea multigeneris</name>
    <dbReference type="NCBI Taxonomy" id="2608357"/>
    <lineage>
        <taxon>Bacteria</taxon>
        <taxon>Pseudomonadati</taxon>
        <taxon>Pseudomonadota</taxon>
        <taxon>Gammaproteobacteria</taxon>
        <taxon>Enterobacterales</taxon>
        <taxon>Erwiniaceae</taxon>
        <taxon>Pantoea</taxon>
    </lineage>
</organism>
<dbReference type="Proteomes" id="UP001515683">
    <property type="component" value="Unassembled WGS sequence"/>
</dbReference>
<dbReference type="Gene3D" id="3.30.9.10">
    <property type="entry name" value="D-Amino Acid Oxidase, subunit A, domain 2"/>
    <property type="match status" value="1"/>
</dbReference>
<name>A0ABX0RDK5_9GAMM</name>
<evidence type="ECO:0000259" key="2">
    <source>
        <dbReference type="Pfam" id="PF01266"/>
    </source>
</evidence>
<dbReference type="EMBL" id="VWXF01000008">
    <property type="protein sequence ID" value="NIF23423.1"/>
    <property type="molecule type" value="Genomic_DNA"/>
</dbReference>
<comment type="caution">
    <text evidence="3">The sequence shown here is derived from an EMBL/GenBank/DDBJ whole genome shotgun (WGS) entry which is preliminary data.</text>
</comment>
<reference evidence="3 4" key="1">
    <citation type="journal article" date="2019" name="bioRxiv">
        <title>Bacteria contribute to plant secondary compound degradation in a generalist herbivore system.</title>
        <authorList>
            <person name="Francoeur C.B."/>
            <person name="Khadempour L."/>
            <person name="Moreira-Soto R.D."/>
            <person name="Gotting K."/>
            <person name="Book A.J."/>
            <person name="Pinto-Tomas A.A."/>
            <person name="Keefover-Ring K."/>
            <person name="Currie C.R."/>
        </authorList>
    </citation>
    <scope>NUCLEOTIDE SEQUENCE [LARGE SCALE GENOMIC DNA]</scope>
    <source>
        <strain evidence="3">Acro-835</strain>
    </source>
</reference>
<dbReference type="SUPFAM" id="SSF51905">
    <property type="entry name" value="FAD/NAD(P)-binding domain"/>
    <property type="match status" value="1"/>
</dbReference>
<evidence type="ECO:0000313" key="3">
    <source>
        <dbReference type="EMBL" id="NIF23423.1"/>
    </source>
</evidence>
<dbReference type="RefSeq" id="WP_167016661.1">
    <property type="nucleotide sequence ID" value="NZ_VWXF01000008.1"/>
</dbReference>
<dbReference type="Gene3D" id="3.50.50.60">
    <property type="entry name" value="FAD/NAD(P)-binding domain"/>
    <property type="match status" value="1"/>
</dbReference>